<dbReference type="InterPro" id="IPR001447">
    <property type="entry name" value="Arylamine_N-AcTrfase"/>
</dbReference>
<organism evidence="3 4">
    <name type="scientific">Dickeya lacustris</name>
    <dbReference type="NCBI Taxonomy" id="2259638"/>
    <lineage>
        <taxon>Bacteria</taxon>
        <taxon>Pseudomonadati</taxon>
        <taxon>Pseudomonadota</taxon>
        <taxon>Gammaproteobacteria</taxon>
        <taxon>Enterobacterales</taxon>
        <taxon>Pectobacteriaceae</taxon>
        <taxon>Dickeya</taxon>
    </lineage>
</organism>
<keyword evidence="4" id="KW-1185">Reference proteome</keyword>
<dbReference type="PANTHER" id="PTHR11786">
    <property type="entry name" value="N-HYDROXYARYLAMINE O-ACETYLTRANSFERASE"/>
    <property type="match status" value="1"/>
</dbReference>
<dbReference type="PANTHER" id="PTHR11786:SF0">
    <property type="entry name" value="ARYLAMINE N-ACETYLTRANSFERASE 4-RELATED"/>
    <property type="match status" value="1"/>
</dbReference>
<dbReference type="InterPro" id="IPR038765">
    <property type="entry name" value="Papain-like_cys_pep_sf"/>
</dbReference>
<dbReference type="EMBL" id="CP114280">
    <property type="protein sequence ID" value="WFN56507.1"/>
    <property type="molecule type" value="Genomic_DNA"/>
</dbReference>
<proteinExistence type="inferred from homology"/>
<evidence type="ECO:0000313" key="4">
    <source>
        <dbReference type="Proteomes" id="UP001219630"/>
    </source>
</evidence>
<evidence type="ECO:0000313" key="3">
    <source>
        <dbReference type="EMBL" id="WFN56507.1"/>
    </source>
</evidence>
<evidence type="ECO:0000256" key="1">
    <source>
        <dbReference type="ARBA" id="ARBA00006547"/>
    </source>
</evidence>
<dbReference type="RefSeq" id="WP_125259054.1">
    <property type="nucleotide sequence ID" value="NZ_CP114280.1"/>
</dbReference>
<dbReference type="Pfam" id="PF00797">
    <property type="entry name" value="Acetyltransf_2"/>
    <property type="match status" value="1"/>
</dbReference>
<comment type="similarity">
    <text evidence="1 2">Belongs to the arylamine N-acetyltransferase family.</text>
</comment>
<dbReference type="Proteomes" id="UP001219630">
    <property type="component" value="Chromosome"/>
</dbReference>
<protein>
    <submittedName>
        <fullName evidence="3">Arylamine N-acetyltransferase</fullName>
    </submittedName>
</protein>
<gene>
    <name evidence="3" type="ORF">O1Q98_04230</name>
</gene>
<dbReference type="SUPFAM" id="SSF54001">
    <property type="entry name" value="Cysteine proteinases"/>
    <property type="match status" value="1"/>
</dbReference>
<dbReference type="InterPro" id="IPR053710">
    <property type="entry name" value="Arylamine_NAT_domain_sf"/>
</dbReference>
<name>A0ABY8G980_9GAMM</name>
<dbReference type="Gene3D" id="3.30.2140.20">
    <property type="match status" value="1"/>
</dbReference>
<reference evidence="3 4" key="1">
    <citation type="submission" date="2022-12" db="EMBL/GenBank/DDBJ databases">
        <title>Complete genome sequencing of Dickeya lacustris type strain LMG30899.</title>
        <authorList>
            <person name="Dobhal S."/>
            <person name="Arizala D."/>
            <person name="Arif M."/>
        </authorList>
    </citation>
    <scope>NUCLEOTIDE SEQUENCE [LARGE SCALE GENOMIC DNA]</scope>
    <source>
        <strain evidence="3 4">LMG30899</strain>
    </source>
</reference>
<accession>A0ABY8G980</accession>
<sequence length="278" mass="31786">MLEQTEVQRYLQRIGIRSLPEDPTLRLRTLHFAHLTHIPFENLDVVFAKPIQLNQQAIFQKVVEARRGGFCYELNYGFYLLLQALGFDVQMLAGQVWNEDGHYGPPFDHLFLHVALPQGPVIADISFGDAFSIPLPLSGEVSQEAFACYRVVAEDGGEYLLQQQPAHGQWQPMYRFTLQPHQLDAFTAMADYHQTSSASPFTRKSLCTRATAQGRVTLSDNRLIMTRQGQKTEQCLSRYRDYLACLRQHFGIVLGDEYDSQRWFSQFETSEACSTARP</sequence>
<evidence type="ECO:0000256" key="2">
    <source>
        <dbReference type="RuleBase" id="RU003452"/>
    </source>
</evidence>
<dbReference type="PRINTS" id="PR01543">
    <property type="entry name" value="ANATRNSFRASE"/>
</dbReference>